<gene>
    <name evidence="1" type="ORF">SAMN05421854_10226</name>
</gene>
<dbReference type="AlphaFoldDB" id="A0A1I5HR32"/>
<dbReference type="RefSeq" id="WP_280142718.1">
    <property type="nucleotide sequence ID" value="NZ_FOWC01000002.1"/>
</dbReference>
<evidence type="ECO:0000313" key="1">
    <source>
        <dbReference type="EMBL" id="SFO50752.1"/>
    </source>
</evidence>
<name>A0A1I5HR32_9PSEU</name>
<organism evidence="1 2">
    <name type="scientific">Amycolatopsis rubida</name>
    <dbReference type="NCBI Taxonomy" id="112413"/>
    <lineage>
        <taxon>Bacteria</taxon>
        <taxon>Bacillati</taxon>
        <taxon>Actinomycetota</taxon>
        <taxon>Actinomycetes</taxon>
        <taxon>Pseudonocardiales</taxon>
        <taxon>Pseudonocardiaceae</taxon>
        <taxon>Amycolatopsis</taxon>
    </lineage>
</organism>
<dbReference type="EMBL" id="FOWC01000002">
    <property type="protein sequence ID" value="SFO50752.1"/>
    <property type="molecule type" value="Genomic_DNA"/>
</dbReference>
<reference evidence="1 2" key="1">
    <citation type="submission" date="2016-10" db="EMBL/GenBank/DDBJ databases">
        <authorList>
            <person name="de Groot N.N."/>
        </authorList>
    </citation>
    <scope>NUCLEOTIDE SEQUENCE [LARGE SCALE GENOMIC DNA]</scope>
    <source>
        <strain evidence="1 2">DSM 44637</strain>
    </source>
</reference>
<evidence type="ECO:0000313" key="2">
    <source>
        <dbReference type="Proteomes" id="UP000199137"/>
    </source>
</evidence>
<accession>A0A1I5HR32</accession>
<dbReference type="Proteomes" id="UP000199137">
    <property type="component" value="Unassembled WGS sequence"/>
</dbReference>
<sequence>MSISANAINAYLFGDEDCYSRAHLVDNRLELWQASDKHAPE</sequence>
<protein>
    <submittedName>
        <fullName evidence="1">Uncharacterized protein</fullName>
    </submittedName>
</protein>
<proteinExistence type="predicted"/>